<feature type="transmembrane region" description="Helical" evidence="1">
    <location>
        <begin position="81"/>
        <end position="99"/>
    </location>
</feature>
<evidence type="ECO:0000313" key="3">
    <source>
        <dbReference type="Proteomes" id="UP000678679"/>
    </source>
</evidence>
<organism evidence="2 3">
    <name type="scientific">Flammeovirga yaeyamensis</name>
    <dbReference type="NCBI Taxonomy" id="367791"/>
    <lineage>
        <taxon>Bacteria</taxon>
        <taxon>Pseudomonadati</taxon>
        <taxon>Bacteroidota</taxon>
        <taxon>Cytophagia</taxon>
        <taxon>Cytophagales</taxon>
        <taxon>Flammeovirgaceae</taxon>
        <taxon>Flammeovirga</taxon>
    </lineage>
</organism>
<keyword evidence="1" id="KW-1133">Transmembrane helix</keyword>
<dbReference type="AlphaFoldDB" id="A0AAX1NDA6"/>
<proteinExistence type="predicted"/>
<gene>
    <name evidence="2" type="ORF">KMW28_24665</name>
</gene>
<evidence type="ECO:0000313" key="2">
    <source>
        <dbReference type="EMBL" id="QWG04087.1"/>
    </source>
</evidence>
<keyword evidence="3" id="KW-1185">Reference proteome</keyword>
<protein>
    <recommendedName>
        <fullName evidence="4">DUF4129 domain-containing protein</fullName>
    </recommendedName>
</protein>
<reference evidence="2 3" key="1">
    <citation type="submission" date="2021-05" db="EMBL/GenBank/DDBJ databases">
        <title>Comparative genomic studies on the polysaccharide-degrading batcterial strains of the Flammeovirga genus.</title>
        <authorList>
            <person name="Zewei F."/>
            <person name="Zheng Z."/>
            <person name="Yu L."/>
            <person name="Ruyue G."/>
            <person name="Yanhong M."/>
            <person name="Yuanyuan C."/>
            <person name="Jingyan G."/>
            <person name="Wenjun H."/>
        </authorList>
    </citation>
    <scope>NUCLEOTIDE SEQUENCE [LARGE SCALE GENOMIC DNA]</scope>
    <source>
        <strain evidence="2 3">NBRC:100898</strain>
    </source>
</reference>
<accession>A0AAX1NDA6</accession>
<dbReference type="EMBL" id="CP076133">
    <property type="protein sequence ID" value="QWG04087.1"/>
    <property type="molecule type" value="Genomic_DNA"/>
</dbReference>
<dbReference type="RefSeq" id="WP_169663581.1">
    <property type="nucleotide sequence ID" value="NZ_CP076133.1"/>
</dbReference>
<evidence type="ECO:0000256" key="1">
    <source>
        <dbReference type="SAM" id="Phobius"/>
    </source>
</evidence>
<name>A0AAX1NDA6_9BACT</name>
<evidence type="ECO:0008006" key="4">
    <source>
        <dbReference type="Google" id="ProtNLM"/>
    </source>
</evidence>
<dbReference type="Proteomes" id="UP000678679">
    <property type="component" value="Chromosome 2"/>
</dbReference>
<keyword evidence="1" id="KW-0472">Membrane</keyword>
<dbReference type="KEGG" id="fya:KMW28_24665"/>
<keyword evidence="1" id="KW-0812">Transmembrane</keyword>
<sequence length="230" mass="27598">MRKYYSILLFFLTTTVLKANERAFSKETVDRLKNDSDYQYIPPYKIFNMWDEFIQYIVDILTDFFRDTDIERSTISTIIDYTIWGIAISVLLFALYLFLKKQGVIVFKSEQKINNYDTNIYSKSENTIPLKQQLEDAINQYQYHEVVRLYYLMAIDTLDRKHLINLKKVDHHNDIIFQLKSNLISKPFQDIGVYFQYCWYGEFEANQTICDQLEGMYQNFEHAVKQHEKA</sequence>